<dbReference type="EMBL" id="VICF01000010">
    <property type="protein sequence ID" value="TQC70046.1"/>
    <property type="molecule type" value="Genomic_DNA"/>
</dbReference>
<feature type="transmembrane region" description="Helical" evidence="1">
    <location>
        <begin position="6"/>
        <end position="24"/>
    </location>
</feature>
<evidence type="ECO:0008006" key="4">
    <source>
        <dbReference type="Google" id="ProtNLM"/>
    </source>
</evidence>
<protein>
    <recommendedName>
        <fullName evidence="4">DUF4760 domain-containing protein</fullName>
    </recommendedName>
</protein>
<dbReference type="Proteomes" id="UP000319715">
    <property type="component" value="Unassembled WGS sequence"/>
</dbReference>
<keyword evidence="1" id="KW-0472">Membrane</keyword>
<dbReference type="RefSeq" id="WP_141496943.1">
    <property type="nucleotide sequence ID" value="NZ_VICF01000010.1"/>
</dbReference>
<organism evidence="2 3">
    <name type="scientific">Pantoea dispersa</name>
    <dbReference type="NCBI Taxonomy" id="59814"/>
    <lineage>
        <taxon>Bacteria</taxon>
        <taxon>Pseudomonadati</taxon>
        <taxon>Pseudomonadota</taxon>
        <taxon>Gammaproteobacteria</taxon>
        <taxon>Enterobacterales</taxon>
        <taxon>Erwiniaceae</taxon>
        <taxon>Pantoea</taxon>
    </lineage>
</organism>
<evidence type="ECO:0000313" key="2">
    <source>
        <dbReference type="EMBL" id="TQC70046.1"/>
    </source>
</evidence>
<proteinExistence type="predicted"/>
<accession>A0ABY2ZTS8</accession>
<sequence length="212" mass="25076">MEKETWTLFGAATAVVVPLIFNTVKEAVRERKKRKSEERYIVVQLIFVLNKYISQCEFLSYNDGMYDPEKEYKVTDYVKPELQLSSVKGDYKYLDTDMLYRLHSIDSKRAQVISELSNLDDSYFEDAPECSGYYSKRRELYAKHGLYVIELSEDICRKFRIKHVSWDGGFNPATSIRERLIQIRASRSRSTLRNMERYAKRVAEKQRKLMQS</sequence>
<keyword evidence="1" id="KW-1133">Transmembrane helix</keyword>
<reference evidence="2 3" key="1">
    <citation type="submission" date="2019-06" db="EMBL/GenBank/DDBJ databases">
        <title>Pantoea dispersa Assembly.</title>
        <authorList>
            <person name="Wang J."/>
        </authorList>
    </citation>
    <scope>NUCLEOTIDE SEQUENCE [LARGE SCALE GENOMIC DNA]</scope>
    <source>
        <strain evidence="3">bio</strain>
    </source>
</reference>
<evidence type="ECO:0000256" key="1">
    <source>
        <dbReference type="SAM" id="Phobius"/>
    </source>
</evidence>
<name>A0ABY2ZTS8_9GAMM</name>
<keyword evidence="1" id="KW-0812">Transmembrane</keyword>
<evidence type="ECO:0000313" key="3">
    <source>
        <dbReference type="Proteomes" id="UP000319715"/>
    </source>
</evidence>
<gene>
    <name evidence="2" type="ORF">FK492_20305</name>
</gene>
<comment type="caution">
    <text evidence="2">The sequence shown here is derived from an EMBL/GenBank/DDBJ whole genome shotgun (WGS) entry which is preliminary data.</text>
</comment>
<keyword evidence="3" id="KW-1185">Reference proteome</keyword>